<evidence type="ECO:0000256" key="1">
    <source>
        <dbReference type="SAM" id="MobiDB-lite"/>
    </source>
</evidence>
<name>A0A0A8Y7E7_ARUDO</name>
<organism evidence="2">
    <name type="scientific">Arundo donax</name>
    <name type="common">Giant reed</name>
    <name type="synonym">Donax arundinaceus</name>
    <dbReference type="NCBI Taxonomy" id="35708"/>
    <lineage>
        <taxon>Eukaryota</taxon>
        <taxon>Viridiplantae</taxon>
        <taxon>Streptophyta</taxon>
        <taxon>Embryophyta</taxon>
        <taxon>Tracheophyta</taxon>
        <taxon>Spermatophyta</taxon>
        <taxon>Magnoliopsida</taxon>
        <taxon>Liliopsida</taxon>
        <taxon>Poales</taxon>
        <taxon>Poaceae</taxon>
        <taxon>PACMAD clade</taxon>
        <taxon>Arundinoideae</taxon>
        <taxon>Arundineae</taxon>
        <taxon>Arundo</taxon>
    </lineage>
</organism>
<feature type="region of interest" description="Disordered" evidence="1">
    <location>
        <begin position="1"/>
        <end position="22"/>
    </location>
</feature>
<reference evidence="2" key="1">
    <citation type="submission" date="2014-09" db="EMBL/GenBank/DDBJ databases">
        <authorList>
            <person name="Magalhaes I.L.F."/>
            <person name="Oliveira U."/>
            <person name="Santos F.R."/>
            <person name="Vidigal T.H.D.A."/>
            <person name="Brescovit A.D."/>
            <person name="Santos A.J."/>
        </authorList>
    </citation>
    <scope>NUCLEOTIDE SEQUENCE</scope>
    <source>
        <tissue evidence="2">Shoot tissue taken approximately 20 cm above the soil surface</tissue>
    </source>
</reference>
<dbReference type="AlphaFoldDB" id="A0A0A8Y7E7"/>
<accession>A0A0A8Y7E7</accession>
<evidence type="ECO:0000313" key="2">
    <source>
        <dbReference type="EMBL" id="JAD21045.1"/>
    </source>
</evidence>
<dbReference type="EMBL" id="GBRH01276850">
    <property type="protein sequence ID" value="JAD21045.1"/>
    <property type="molecule type" value="Transcribed_RNA"/>
</dbReference>
<protein>
    <submittedName>
        <fullName evidence="2">Uncharacterized protein</fullName>
    </submittedName>
</protein>
<sequence length="22" mass="2378">MGKPPQKSRVEALREELPAAVA</sequence>
<feature type="compositionally biased region" description="Basic and acidic residues" evidence="1">
    <location>
        <begin position="8"/>
        <end position="22"/>
    </location>
</feature>
<proteinExistence type="predicted"/>
<reference evidence="2" key="2">
    <citation type="journal article" date="2015" name="Data Brief">
        <title>Shoot transcriptome of the giant reed, Arundo donax.</title>
        <authorList>
            <person name="Barrero R.A."/>
            <person name="Guerrero F.D."/>
            <person name="Moolhuijzen P."/>
            <person name="Goolsby J.A."/>
            <person name="Tidwell J."/>
            <person name="Bellgard S.E."/>
            <person name="Bellgard M.I."/>
        </authorList>
    </citation>
    <scope>NUCLEOTIDE SEQUENCE</scope>
    <source>
        <tissue evidence="2">Shoot tissue taken approximately 20 cm above the soil surface</tissue>
    </source>
</reference>